<organism evidence="10 11">
    <name type="scientific">Luedemannella helvata</name>
    <dbReference type="NCBI Taxonomy" id="349315"/>
    <lineage>
        <taxon>Bacteria</taxon>
        <taxon>Bacillati</taxon>
        <taxon>Actinomycetota</taxon>
        <taxon>Actinomycetes</taxon>
        <taxon>Micromonosporales</taxon>
        <taxon>Micromonosporaceae</taxon>
        <taxon>Luedemannella</taxon>
    </lineage>
</organism>
<dbReference type="Gene3D" id="1.10.540.10">
    <property type="entry name" value="Acyl-CoA dehydrogenase/oxidase, N-terminal domain"/>
    <property type="match status" value="1"/>
</dbReference>
<dbReference type="InterPro" id="IPR006091">
    <property type="entry name" value="Acyl-CoA_Oxase/DH_mid-dom"/>
</dbReference>
<dbReference type="Pfam" id="PF00441">
    <property type="entry name" value="Acyl-CoA_dh_1"/>
    <property type="match status" value="1"/>
</dbReference>
<evidence type="ECO:0000259" key="8">
    <source>
        <dbReference type="Pfam" id="PF02770"/>
    </source>
</evidence>
<dbReference type="InterPro" id="IPR009075">
    <property type="entry name" value="AcylCo_DH/oxidase_C"/>
</dbReference>
<dbReference type="InterPro" id="IPR037069">
    <property type="entry name" value="AcylCoA_DH/ox_N_sf"/>
</dbReference>
<evidence type="ECO:0000256" key="3">
    <source>
        <dbReference type="ARBA" id="ARBA00022630"/>
    </source>
</evidence>
<dbReference type="InterPro" id="IPR036250">
    <property type="entry name" value="AcylCo_DH-like_C"/>
</dbReference>
<keyword evidence="5 6" id="KW-0560">Oxidoreductase</keyword>
<dbReference type="InterPro" id="IPR009100">
    <property type="entry name" value="AcylCoA_DH/oxidase_NM_dom_sf"/>
</dbReference>
<proteinExistence type="inferred from homology"/>
<dbReference type="Gene3D" id="1.20.140.10">
    <property type="entry name" value="Butyryl-CoA Dehydrogenase, subunit A, domain 3"/>
    <property type="match status" value="1"/>
</dbReference>
<evidence type="ECO:0000256" key="2">
    <source>
        <dbReference type="ARBA" id="ARBA00009347"/>
    </source>
</evidence>
<dbReference type="SUPFAM" id="SSF56645">
    <property type="entry name" value="Acyl-CoA dehydrogenase NM domain-like"/>
    <property type="match status" value="1"/>
</dbReference>
<dbReference type="Gene3D" id="2.40.110.10">
    <property type="entry name" value="Butyryl-CoA Dehydrogenase, subunit A, domain 2"/>
    <property type="match status" value="1"/>
</dbReference>
<feature type="domain" description="Acyl-CoA dehydrogenase/oxidase C-terminal" evidence="7">
    <location>
        <begin position="223"/>
        <end position="367"/>
    </location>
</feature>
<comment type="similarity">
    <text evidence="2 6">Belongs to the acyl-CoA dehydrogenase family.</text>
</comment>
<keyword evidence="4 6" id="KW-0274">FAD</keyword>
<dbReference type="InterPro" id="IPR013786">
    <property type="entry name" value="AcylCoA_DH/ox_N"/>
</dbReference>
<evidence type="ECO:0000256" key="1">
    <source>
        <dbReference type="ARBA" id="ARBA00001974"/>
    </source>
</evidence>
<protein>
    <submittedName>
        <fullName evidence="10">Acyl-CoA dehydrogenase family protein</fullName>
    </submittedName>
</protein>
<feature type="domain" description="Acyl-CoA dehydrogenase/oxidase N-terminal" evidence="9">
    <location>
        <begin position="35"/>
        <end position="113"/>
    </location>
</feature>
<accession>A0ABN2KV91</accession>
<evidence type="ECO:0000256" key="6">
    <source>
        <dbReference type="RuleBase" id="RU362125"/>
    </source>
</evidence>
<evidence type="ECO:0000256" key="4">
    <source>
        <dbReference type="ARBA" id="ARBA00022827"/>
    </source>
</evidence>
<dbReference type="Proteomes" id="UP001500655">
    <property type="component" value="Unassembled WGS sequence"/>
</dbReference>
<name>A0ABN2KV91_9ACTN</name>
<sequence length="374" mass="40504">MGAPLVDLKDDADEATFRSALRDWLVANAATDDRRAWSRALYDAGYAGLTWPTEHGGAGLPARYQAILAEECARAGASDHHNVIGLNMVGPSLIRFGTPAQQATHLRRILTGEDLFCQGFSEPDAGSDLAAVRTRAVPVPGGYMITGEKVWSSYAHLADFCLLLARTGPEASRHAGLTCFLLNLRTAGVTVRPLRMITGDADFGQIVLDDVRVGDDAVLGEPGGGWRVAMTTLAHERGTFGITLTARLVRAFDRLLTTVRDVGAEHDPLVRRTVAELYVDVLALRHTGYRALSTMERSGMPGPESSVLKLHWSHTHQRLVAFAARLAAASGEPTWTAYWQHEQLRSRGNTLEGGTSEVLRGVIAEHVAGLPRSR</sequence>
<dbReference type="InterPro" id="IPR046373">
    <property type="entry name" value="Acyl-CoA_Oxase/DH_mid-dom_sf"/>
</dbReference>
<evidence type="ECO:0000313" key="10">
    <source>
        <dbReference type="EMBL" id="GAA1767128.1"/>
    </source>
</evidence>
<dbReference type="Pfam" id="PF02771">
    <property type="entry name" value="Acyl-CoA_dh_N"/>
    <property type="match status" value="1"/>
</dbReference>
<feature type="domain" description="Acyl-CoA oxidase/dehydrogenase middle" evidence="8">
    <location>
        <begin position="117"/>
        <end position="211"/>
    </location>
</feature>
<dbReference type="InterPro" id="IPR052161">
    <property type="entry name" value="Mycobact_Acyl-CoA_DH"/>
</dbReference>
<evidence type="ECO:0000313" key="11">
    <source>
        <dbReference type="Proteomes" id="UP001500655"/>
    </source>
</evidence>
<reference evidence="10 11" key="1">
    <citation type="journal article" date="2019" name="Int. J. Syst. Evol. Microbiol.">
        <title>The Global Catalogue of Microorganisms (GCM) 10K type strain sequencing project: providing services to taxonomists for standard genome sequencing and annotation.</title>
        <authorList>
            <consortium name="The Broad Institute Genomics Platform"/>
            <consortium name="The Broad Institute Genome Sequencing Center for Infectious Disease"/>
            <person name="Wu L."/>
            <person name="Ma J."/>
        </authorList>
    </citation>
    <scope>NUCLEOTIDE SEQUENCE [LARGE SCALE GENOMIC DNA]</scope>
    <source>
        <strain evidence="10 11">JCM 13249</strain>
    </source>
</reference>
<gene>
    <name evidence="10" type="ORF">GCM10009681_42770</name>
</gene>
<dbReference type="SUPFAM" id="SSF47203">
    <property type="entry name" value="Acyl-CoA dehydrogenase C-terminal domain-like"/>
    <property type="match status" value="1"/>
</dbReference>
<comment type="caution">
    <text evidence="10">The sequence shown here is derived from an EMBL/GenBank/DDBJ whole genome shotgun (WGS) entry which is preliminary data.</text>
</comment>
<comment type="cofactor">
    <cofactor evidence="1 6">
        <name>FAD</name>
        <dbReference type="ChEBI" id="CHEBI:57692"/>
    </cofactor>
</comment>
<dbReference type="EMBL" id="BAAALS010000023">
    <property type="protein sequence ID" value="GAA1767128.1"/>
    <property type="molecule type" value="Genomic_DNA"/>
</dbReference>
<keyword evidence="11" id="KW-1185">Reference proteome</keyword>
<evidence type="ECO:0000259" key="7">
    <source>
        <dbReference type="Pfam" id="PF00441"/>
    </source>
</evidence>
<evidence type="ECO:0000259" key="9">
    <source>
        <dbReference type="Pfam" id="PF02771"/>
    </source>
</evidence>
<evidence type="ECO:0000256" key="5">
    <source>
        <dbReference type="ARBA" id="ARBA00023002"/>
    </source>
</evidence>
<keyword evidence="3 6" id="KW-0285">Flavoprotein</keyword>
<dbReference type="PANTHER" id="PTHR43292:SF4">
    <property type="entry name" value="ACYL-COA DEHYDROGENASE FADE34"/>
    <property type="match status" value="1"/>
</dbReference>
<dbReference type="Pfam" id="PF02770">
    <property type="entry name" value="Acyl-CoA_dh_M"/>
    <property type="match status" value="1"/>
</dbReference>
<dbReference type="PANTHER" id="PTHR43292">
    <property type="entry name" value="ACYL-COA DEHYDROGENASE"/>
    <property type="match status" value="1"/>
</dbReference>